<dbReference type="OrthoDB" id="421051at2759"/>
<keyword evidence="4 9" id="KW-0378">Hydrolase</keyword>
<evidence type="ECO:0000256" key="10">
    <source>
        <dbReference type="SAM" id="MobiDB-lite"/>
    </source>
</evidence>
<keyword evidence="15" id="KW-1185">Reference proteome</keyword>
<evidence type="ECO:0000313" key="14">
    <source>
        <dbReference type="EMBL" id="TRY71731.1"/>
    </source>
</evidence>
<keyword evidence="6 11" id="KW-1133">Transmembrane helix</keyword>
<dbReference type="InterPro" id="IPR016035">
    <property type="entry name" value="Acyl_Trfase/lysoPLipase"/>
</dbReference>
<protein>
    <recommendedName>
        <fullName evidence="16">Swiss cheese</fullName>
    </recommendedName>
</protein>
<comment type="caution">
    <text evidence="14">The sequence shown here is derived from an EMBL/GenBank/DDBJ whole genome shotgun (WGS) entry which is preliminary data.</text>
</comment>
<dbReference type="SUPFAM" id="SSF52151">
    <property type="entry name" value="FabD/lysophospholipase-like"/>
    <property type="match status" value="1"/>
</dbReference>
<feature type="domain" description="Cyclic nucleotide-binding" evidence="12">
    <location>
        <begin position="399"/>
        <end position="505"/>
    </location>
</feature>
<feature type="transmembrane region" description="Helical" evidence="11">
    <location>
        <begin position="43"/>
        <end position="63"/>
    </location>
</feature>
<reference evidence="14 15" key="1">
    <citation type="journal article" date="2018" name="Nat. Ecol. Evol.">
        <title>Genomic signatures of mitonuclear coevolution across populations of Tigriopus californicus.</title>
        <authorList>
            <person name="Barreto F.S."/>
            <person name="Watson E.T."/>
            <person name="Lima T.G."/>
            <person name="Willett C.S."/>
            <person name="Edmands S."/>
            <person name="Li W."/>
            <person name="Burton R.S."/>
        </authorList>
    </citation>
    <scope>NUCLEOTIDE SEQUENCE [LARGE SCALE GENOMIC DNA]</scope>
    <source>
        <strain evidence="14 15">San Diego</strain>
    </source>
</reference>
<keyword evidence="8 11" id="KW-0472">Membrane</keyword>
<dbReference type="PROSITE" id="PS51635">
    <property type="entry name" value="PNPLA"/>
    <property type="match status" value="1"/>
</dbReference>
<dbReference type="PANTHER" id="PTHR14226:SF29">
    <property type="entry name" value="NEUROPATHY TARGET ESTERASE SWS"/>
    <property type="match status" value="1"/>
</dbReference>
<evidence type="ECO:0000256" key="5">
    <source>
        <dbReference type="ARBA" id="ARBA00022963"/>
    </source>
</evidence>
<dbReference type="InterPro" id="IPR014710">
    <property type="entry name" value="RmlC-like_jellyroll"/>
</dbReference>
<evidence type="ECO:0000256" key="2">
    <source>
        <dbReference type="ARBA" id="ARBA00006636"/>
    </source>
</evidence>
<feature type="active site" description="Proton acceptor" evidence="9">
    <location>
        <position position="1022"/>
    </location>
</feature>
<feature type="domain" description="Cyclic nucleotide-binding" evidence="12">
    <location>
        <begin position="511"/>
        <end position="611"/>
    </location>
</feature>
<dbReference type="EMBL" id="VCGU01000008">
    <property type="protein sequence ID" value="TRY71731.1"/>
    <property type="molecule type" value="Genomic_DNA"/>
</dbReference>
<feature type="domain" description="PNPLA" evidence="13">
    <location>
        <begin position="867"/>
        <end position="1035"/>
    </location>
</feature>
<gene>
    <name evidence="14" type="ORF">TCAL_03415</name>
</gene>
<evidence type="ECO:0000256" key="8">
    <source>
        <dbReference type="ARBA" id="ARBA00023136"/>
    </source>
</evidence>
<evidence type="ECO:0000259" key="13">
    <source>
        <dbReference type="PROSITE" id="PS51635"/>
    </source>
</evidence>
<evidence type="ECO:0000256" key="7">
    <source>
        <dbReference type="ARBA" id="ARBA00023098"/>
    </source>
</evidence>
<accession>A0A553P217</accession>
<comment type="similarity">
    <text evidence="2">Belongs to the NTE family.</text>
</comment>
<dbReference type="GO" id="GO:0016020">
    <property type="term" value="C:membrane"/>
    <property type="evidence" value="ECO:0007669"/>
    <property type="project" value="UniProtKB-SubCell"/>
</dbReference>
<feature type="short sequence motif" description="GXSXG" evidence="9">
    <location>
        <begin position="898"/>
        <end position="902"/>
    </location>
</feature>
<sequence>MAMRDWWVWLWSQDQSLEMVSQTSGDLSAIAGEVQEEVRLKEVVLTSLLALVLVGFVVLWVEYRRLQAKYHGRKISEVLSQGPKDVSGHLQEAMNEVADFVLPVRHQRFRKRDRVAFHGRKMIRRISNNVGNLAAISKDATERKQAIARLKRSFLNQDSDHECSSDAGSGLGIGPAEEYLEEEDISEHGDQWISEELNNLLDGFHMFSHFDKSMFLDLCKSIEVIHVPAGQYLFRVGDPDIFIHVVQSGRMNMHLVDHENRTTTIKIVSPGETVSSLLSFIDVLTGHPGFYKTVCCKAVSDSVILKLPAEAFQEVFNKSPEMLIRVVQLAMARLQRVTFMALHQYLGLTSELIREYSRDNISADSDTFDESEEGIMILRPRHVDDMDYEVLMNLAVRGFQGELDIQQEEFLKERIEIRTLEAGHVIMTEDSHNDAALVYILSGSLIMSQRGDQDGNQDLVLYTASKGECVGQLAMLTGEANFYCCKSRERSIVAILPREAFFTIVCETPEMVLSLAHQCIIRLSPMVRQVDFALDWLNIESGKALFRQNDPTDGTYIVLSGRLRAVMASVASGGKKTMVDEYTIGHMVGLVDVVTSTNRLTTVVAVRDSELCKVPSSLLNLLKQRFPVVVSRMISLLGHRLLGSWSNNSSNRFSHQAAESDTLEPSYTTVALFPSTNSVPVAAIALEMVHSLSVVGPTARLTSEKVLHRLGPSAFESSQDFRLNAWLAQQEHRHKVVIYQCDTEMTPWTKRCIRQADLILDFALGEDSPGVSTFERELEKSAKRIRKELILIHPDTTVFPRNTRDWLKKRPWISAHFHMKAPKRLFFRKSEARLVDHYSRHVQNQAPDIHSDFSRLARHITGTSVGLVLGGGGAKGASHVGMIKAIREANIPVDKVGGVSIGCFVGGLWCQYRNITTVTQKAREWFLILGQKIVGPALDLTYPVTSLFTGAYFNSTLYKLFGTELAIEDLWLPFFCCTTDITLSQERVHTKGIFWKYCRASMSYAWLLPPLCDPVDGHLLMDGCYVNNVPGDVMANQGCKYILALDVIGMEDRDLTNYGDSLSGWWVLWRKLNPFLSAVKVPNQSDIQIRLAFCSHYKNLEELKNNSNYEYIQPPTDKYSSSAFASFDEIREVGYHHGTTFFTGLRKAGILHQQQNPSVSLSSSPTMGLSPPWMPGTAYASQWARAKAAIKRRDSGSYSFTDLAALVCQNIREGNNDLNHALVPLGNGSNSARMRSRASSSTSNLSGRNRHSSGRKPSRRLGKVKVPSLSRIQNPDQPLPSDEGSDDTGIVL</sequence>
<evidence type="ECO:0000259" key="12">
    <source>
        <dbReference type="PROSITE" id="PS50042"/>
    </source>
</evidence>
<dbReference type="SUPFAM" id="SSF51206">
    <property type="entry name" value="cAMP-binding domain-like"/>
    <property type="match status" value="3"/>
</dbReference>
<evidence type="ECO:0000256" key="4">
    <source>
        <dbReference type="ARBA" id="ARBA00022801"/>
    </source>
</evidence>
<dbReference type="Pfam" id="PF01734">
    <property type="entry name" value="Patatin"/>
    <property type="match status" value="1"/>
</dbReference>
<dbReference type="Proteomes" id="UP000318571">
    <property type="component" value="Chromosome 7"/>
</dbReference>
<dbReference type="Gene3D" id="2.60.120.10">
    <property type="entry name" value="Jelly Rolls"/>
    <property type="match status" value="3"/>
</dbReference>
<dbReference type="InterPro" id="IPR018490">
    <property type="entry name" value="cNMP-bd_dom_sf"/>
</dbReference>
<feature type="short sequence motif" description="GXGXXG" evidence="9">
    <location>
        <begin position="871"/>
        <end position="876"/>
    </location>
</feature>
<comment type="caution">
    <text evidence="9">Lacks conserved residue(s) required for the propagation of feature annotation.</text>
</comment>
<dbReference type="InterPro" id="IPR000595">
    <property type="entry name" value="cNMP-bd_dom"/>
</dbReference>
<evidence type="ECO:0008006" key="16">
    <source>
        <dbReference type="Google" id="ProtNLM"/>
    </source>
</evidence>
<feature type="compositionally biased region" description="Basic residues" evidence="10">
    <location>
        <begin position="1248"/>
        <end position="1263"/>
    </location>
</feature>
<comment type="subcellular location">
    <subcellularLocation>
        <location evidence="1">Membrane</location>
    </subcellularLocation>
</comment>
<keyword evidence="3 11" id="KW-0812">Transmembrane</keyword>
<dbReference type="GO" id="GO:0004622">
    <property type="term" value="F:phosphatidylcholine lysophospholipase activity"/>
    <property type="evidence" value="ECO:0007669"/>
    <property type="project" value="TreeGrafter"/>
</dbReference>
<keyword evidence="7 9" id="KW-0443">Lipid metabolism</keyword>
<dbReference type="PROSITE" id="PS50042">
    <property type="entry name" value="CNMP_BINDING_3"/>
    <property type="match status" value="3"/>
</dbReference>
<dbReference type="OMA" id="WRREPSK"/>
<dbReference type="InterPro" id="IPR002641">
    <property type="entry name" value="PNPLA_dom"/>
</dbReference>
<dbReference type="Gene3D" id="3.40.1090.10">
    <property type="entry name" value="Cytosolic phospholipase A2 catalytic domain"/>
    <property type="match status" value="2"/>
</dbReference>
<dbReference type="Pfam" id="PF00027">
    <property type="entry name" value="cNMP_binding"/>
    <property type="match status" value="3"/>
</dbReference>
<organism evidence="14 15">
    <name type="scientific">Tigriopus californicus</name>
    <name type="common">Marine copepod</name>
    <dbReference type="NCBI Taxonomy" id="6832"/>
    <lineage>
        <taxon>Eukaryota</taxon>
        <taxon>Metazoa</taxon>
        <taxon>Ecdysozoa</taxon>
        <taxon>Arthropoda</taxon>
        <taxon>Crustacea</taxon>
        <taxon>Multicrustacea</taxon>
        <taxon>Hexanauplia</taxon>
        <taxon>Copepoda</taxon>
        <taxon>Harpacticoida</taxon>
        <taxon>Harpacticidae</taxon>
        <taxon>Tigriopus</taxon>
    </lineage>
</organism>
<dbReference type="InterPro" id="IPR056556">
    <property type="entry name" value="NTE1_P-loop_dom"/>
</dbReference>
<proteinExistence type="inferred from homology"/>
<dbReference type="InterPro" id="IPR050301">
    <property type="entry name" value="NTE"/>
</dbReference>
<evidence type="ECO:0000256" key="1">
    <source>
        <dbReference type="ARBA" id="ARBA00004370"/>
    </source>
</evidence>
<evidence type="ECO:0000256" key="11">
    <source>
        <dbReference type="SAM" id="Phobius"/>
    </source>
</evidence>
<dbReference type="Pfam" id="PF24179">
    <property type="entry name" value="NTE_Ploop"/>
    <property type="match status" value="1"/>
</dbReference>
<dbReference type="PANTHER" id="PTHR14226">
    <property type="entry name" value="NEUROPATHY TARGET ESTERASE/SWISS CHEESE D.MELANOGASTER"/>
    <property type="match status" value="1"/>
</dbReference>
<dbReference type="SMART" id="SM00100">
    <property type="entry name" value="cNMP"/>
    <property type="match status" value="2"/>
</dbReference>
<feature type="active site" description="Nucleophile" evidence="9">
    <location>
        <position position="900"/>
    </location>
</feature>
<name>A0A553P217_TIGCA</name>
<feature type="domain" description="Cyclic nucleotide-binding" evidence="12">
    <location>
        <begin position="206"/>
        <end position="333"/>
    </location>
</feature>
<dbReference type="CDD" id="cd00038">
    <property type="entry name" value="CAP_ED"/>
    <property type="match status" value="3"/>
</dbReference>
<dbReference type="GO" id="GO:0005783">
    <property type="term" value="C:endoplasmic reticulum"/>
    <property type="evidence" value="ECO:0007669"/>
    <property type="project" value="TreeGrafter"/>
</dbReference>
<evidence type="ECO:0000256" key="6">
    <source>
        <dbReference type="ARBA" id="ARBA00022989"/>
    </source>
</evidence>
<evidence type="ECO:0000256" key="9">
    <source>
        <dbReference type="PROSITE-ProRule" id="PRU01161"/>
    </source>
</evidence>
<keyword evidence="5 9" id="KW-0442">Lipid degradation</keyword>
<dbReference type="STRING" id="6832.A0A553P217"/>
<evidence type="ECO:0000313" key="15">
    <source>
        <dbReference type="Proteomes" id="UP000318571"/>
    </source>
</evidence>
<evidence type="ECO:0000256" key="3">
    <source>
        <dbReference type="ARBA" id="ARBA00022692"/>
    </source>
</evidence>
<dbReference type="GO" id="GO:0016042">
    <property type="term" value="P:lipid catabolic process"/>
    <property type="evidence" value="ECO:0007669"/>
    <property type="project" value="UniProtKB-UniRule"/>
</dbReference>
<feature type="compositionally biased region" description="Low complexity" evidence="10">
    <location>
        <begin position="1227"/>
        <end position="1247"/>
    </location>
</feature>
<feature type="region of interest" description="Disordered" evidence="10">
    <location>
        <begin position="1227"/>
        <end position="1292"/>
    </location>
</feature>